<dbReference type="EMBL" id="CAWUFR010000174">
    <property type="protein sequence ID" value="CAK6971282.1"/>
    <property type="molecule type" value="Genomic_DNA"/>
</dbReference>
<evidence type="ECO:0000313" key="3">
    <source>
        <dbReference type="Proteomes" id="UP001314229"/>
    </source>
</evidence>
<feature type="compositionally biased region" description="Polar residues" evidence="1">
    <location>
        <begin position="91"/>
        <end position="102"/>
    </location>
</feature>
<dbReference type="Proteomes" id="UP001314229">
    <property type="component" value="Unassembled WGS sequence"/>
</dbReference>
<evidence type="ECO:0000313" key="2">
    <source>
        <dbReference type="EMBL" id="CAK6971282.1"/>
    </source>
</evidence>
<dbReference type="AlphaFoldDB" id="A0AAV1PL73"/>
<comment type="caution">
    <text evidence="2">The sequence shown here is derived from an EMBL/GenBank/DDBJ whole genome shotgun (WGS) entry which is preliminary data.</text>
</comment>
<feature type="region of interest" description="Disordered" evidence="1">
    <location>
        <begin position="91"/>
        <end position="123"/>
    </location>
</feature>
<sequence>MARRACRTLINTDVKEAAARLPGVLGATEGSGHQRRSTLLAASCERDISIPRAMLSVFPTFTMYYYIQPWPSQSLVTLALYNSLHFTVSTEHTPTDGEQNTAAAARGGNKDEGAHGGERERERDGLQAAYAAFHCC</sequence>
<accession>A0AAV1PL73</accession>
<organism evidence="2 3">
    <name type="scientific">Scomber scombrus</name>
    <name type="common">Atlantic mackerel</name>
    <name type="synonym">Scomber vernalis</name>
    <dbReference type="NCBI Taxonomy" id="13677"/>
    <lineage>
        <taxon>Eukaryota</taxon>
        <taxon>Metazoa</taxon>
        <taxon>Chordata</taxon>
        <taxon>Craniata</taxon>
        <taxon>Vertebrata</taxon>
        <taxon>Euteleostomi</taxon>
        <taxon>Actinopterygii</taxon>
        <taxon>Neopterygii</taxon>
        <taxon>Teleostei</taxon>
        <taxon>Neoteleostei</taxon>
        <taxon>Acanthomorphata</taxon>
        <taxon>Pelagiaria</taxon>
        <taxon>Scombriformes</taxon>
        <taxon>Scombridae</taxon>
        <taxon>Scomber</taxon>
    </lineage>
</organism>
<name>A0AAV1PL73_SCOSC</name>
<reference evidence="2 3" key="1">
    <citation type="submission" date="2024-01" db="EMBL/GenBank/DDBJ databases">
        <authorList>
            <person name="Alioto T."/>
            <person name="Alioto T."/>
            <person name="Gomez Garrido J."/>
        </authorList>
    </citation>
    <scope>NUCLEOTIDE SEQUENCE [LARGE SCALE GENOMIC DNA]</scope>
</reference>
<keyword evidence="3" id="KW-1185">Reference proteome</keyword>
<proteinExistence type="predicted"/>
<feature type="compositionally biased region" description="Basic and acidic residues" evidence="1">
    <location>
        <begin position="108"/>
        <end position="123"/>
    </location>
</feature>
<gene>
    <name evidence="2" type="ORF">FSCOSCO3_A009510</name>
</gene>
<evidence type="ECO:0000256" key="1">
    <source>
        <dbReference type="SAM" id="MobiDB-lite"/>
    </source>
</evidence>
<protein>
    <submittedName>
        <fullName evidence="2">Uncharacterized protein</fullName>
    </submittedName>
</protein>